<dbReference type="EMBL" id="HBEQ01000687">
    <property type="protein sequence ID" value="CAD8513098.1"/>
    <property type="molecule type" value="Transcribed_RNA"/>
</dbReference>
<proteinExistence type="predicted"/>
<reference evidence="2" key="1">
    <citation type="submission" date="2021-01" db="EMBL/GenBank/DDBJ databases">
        <authorList>
            <person name="Corre E."/>
            <person name="Pelletier E."/>
            <person name="Niang G."/>
            <person name="Scheremetjew M."/>
            <person name="Finn R."/>
            <person name="Kale V."/>
            <person name="Holt S."/>
            <person name="Cochrane G."/>
            <person name="Meng A."/>
            <person name="Brown T."/>
            <person name="Cohen L."/>
        </authorList>
    </citation>
    <scope>NUCLEOTIDE SEQUENCE</scope>
    <source>
        <strain evidence="2">CCMP1723</strain>
    </source>
</reference>
<dbReference type="AlphaFoldDB" id="A0A7S0NHP6"/>
<feature type="compositionally biased region" description="Pro residues" evidence="1">
    <location>
        <begin position="145"/>
        <end position="164"/>
    </location>
</feature>
<gene>
    <name evidence="2" type="ORF">MCOM1403_LOCUS523</name>
</gene>
<feature type="compositionally biased region" description="Basic and acidic residues" evidence="1">
    <location>
        <begin position="166"/>
        <end position="179"/>
    </location>
</feature>
<organism evidence="2">
    <name type="scientific">Micromonas pusilla</name>
    <name type="common">Picoplanktonic green alga</name>
    <name type="synonym">Chromulina pusilla</name>
    <dbReference type="NCBI Taxonomy" id="38833"/>
    <lineage>
        <taxon>Eukaryota</taxon>
        <taxon>Viridiplantae</taxon>
        <taxon>Chlorophyta</taxon>
        <taxon>Mamiellophyceae</taxon>
        <taxon>Mamiellales</taxon>
        <taxon>Mamiellaceae</taxon>
        <taxon>Micromonas</taxon>
    </lineage>
</organism>
<feature type="region of interest" description="Disordered" evidence="1">
    <location>
        <begin position="142"/>
        <end position="190"/>
    </location>
</feature>
<evidence type="ECO:0000313" key="2">
    <source>
        <dbReference type="EMBL" id="CAD8513098.1"/>
    </source>
</evidence>
<sequence length="217" mass="23509">MCFAETCQMKKAAEADAFEALVAAHNKFSIAYSAYTTEVDAYNKKVEAKETALAVAIAAFESFHPVKDKISMSYTKVVTVFEKVDEAYDPESGACPIIDGVYPLLDPCQTQTLCHELMKKNFDEYVDVDTCSAKDVEGANHAICNPPPSPPPPPPSPSPPPPQLSPEERAARARAEALRKNGASASGIPGFLDAAMKDKVKEKVVQAVSDELEESRR</sequence>
<evidence type="ECO:0000256" key="1">
    <source>
        <dbReference type="SAM" id="MobiDB-lite"/>
    </source>
</evidence>
<protein>
    <submittedName>
        <fullName evidence="2">Uncharacterized protein</fullName>
    </submittedName>
</protein>
<name>A0A7S0NHP6_MICPS</name>
<accession>A0A7S0NHP6</accession>